<dbReference type="PANTHER" id="PTHR43767:SF10">
    <property type="entry name" value="SURFACTIN SYNTHASE SUBUNIT 1"/>
    <property type="match status" value="1"/>
</dbReference>
<name>A0ABT2BRW1_9BURK</name>
<sequence length="572" mass="60997">MRDMFERLAARFPDAQAGWRAGESVSHAALMARVRAWATLGRRAGPGPVALYHDDSLEFAAALVGAWLAGKAVWLPADVLPATCAALAGNVDAFWGDFPGTHAPQAPDGTDDAGIDWRTPAPDFPALVVFTSGTTGTPVPITKRFSQLTSELDALETQFGAALGAADVVATVSHQHIYGLLFRVLWPLAAGRPVHAARHEYPETLAPALAVRPCVLLASPAHLKRLPDHLDWRGAAANLRAVFSSGGMLDEAAAHHAGALLGRTPIEVYGSSETGGIAWRQRTDTGDEGWTALPGVAWRRDADGLLAVRSAQAGTDDWLVLADRIDDLDDGRFALRGRADRIVKIEEKRISLDAIETALLAGGLAREARVLACADGGHGRQVLAAFVVPSAVGRAVLEEGGKTALNTRLRAQLASGVDAVALPRRWRYLDALPVDARGKTTAAQLLALLDPAPARPRHPTVRVLEQGDARVLLELTVPADLLYFDGHFDVAPVLPGVVQVDWAIHYGAHYLGRGGSFAGIQALKFQQMIRPEQPVRLELSRDAAKGSLAFRYFSEAGAHASGRILFGPDQPC</sequence>
<dbReference type="Gene3D" id="3.40.50.12780">
    <property type="entry name" value="N-terminal domain of ligase-like"/>
    <property type="match status" value="1"/>
</dbReference>
<evidence type="ECO:0000313" key="4">
    <source>
        <dbReference type="Proteomes" id="UP001165263"/>
    </source>
</evidence>
<dbReference type="SUPFAM" id="SSF56801">
    <property type="entry name" value="Acetyl-CoA synthetase-like"/>
    <property type="match status" value="1"/>
</dbReference>
<gene>
    <name evidence="3" type="ORF">NX786_00640</name>
</gene>
<proteinExistence type="predicted"/>
<dbReference type="Pfam" id="PF00501">
    <property type="entry name" value="AMP-binding"/>
    <property type="match status" value="1"/>
</dbReference>
<dbReference type="InterPro" id="IPR000873">
    <property type="entry name" value="AMP-dep_synth/lig_dom"/>
</dbReference>
<feature type="domain" description="ApeI dehydratase-like" evidence="2">
    <location>
        <begin position="467"/>
        <end position="563"/>
    </location>
</feature>
<protein>
    <submittedName>
        <fullName evidence="3">AMP-binding protein</fullName>
    </submittedName>
</protein>
<comment type="caution">
    <text evidence="3">The sequence shown here is derived from an EMBL/GenBank/DDBJ whole genome shotgun (WGS) entry which is preliminary data.</text>
</comment>
<keyword evidence="4" id="KW-1185">Reference proteome</keyword>
<dbReference type="Gene3D" id="3.10.129.10">
    <property type="entry name" value="Hotdog Thioesterase"/>
    <property type="match status" value="1"/>
</dbReference>
<dbReference type="Proteomes" id="UP001165263">
    <property type="component" value="Unassembled WGS sequence"/>
</dbReference>
<accession>A0ABT2BRW1</accession>
<reference evidence="3" key="1">
    <citation type="submission" date="2022-08" db="EMBL/GenBank/DDBJ databases">
        <title>Reclassification of Massilia species as members of the genera Telluria, Duganella, Pseudoduganella, Mokoshia gen. nov. and Zemynaea gen. nov. using orthogonal and non-orthogonal genome-based approaches.</title>
        <authorList>
            <person name="Bowman J.P."/>
        </authorList>
    </citation>
    <scope>NUCLEOTIDE SEQUENCE</scope>
    <source>
        <strain evidence="3">LMG 11547</strain>
    </source>
</reference>
<dbReference type="InterPro" id="IPR054545">
    <property type="entry name" value="ApeI-like"/>
</dbReference>
<dbReference type="SUPFAM" id="SSF54637">
    <property type="entry name" value="Thioesterase/thiol ester dehydrase-isomerase"/>
    <property type="match status" value="1"/>
</dbReference>
<dbReference type="InterPro" id="IPR029069">
    <property type="entry name" value="HotDog_dom_sf"/>
</dbReference>
<dbReference type="EMBL" id="JANUHC010000001">
    <property type="protein sequence ID" value="MCS0627855.1"/>
    <property type="molecule type" value="Genomic_DNA"/>
</dbReference>
<feature type="domain" description="AMP-dependent synthetase/ligase" evidence="1">
    <location>
        <begin position="118"/>
        <end position="287"/>
    </location>
</feature>
<dbReference type="PANTHER" id="PTHR43767">
    <property type="entry name" value="LONG-CHAIN-FATTY-ACID--COA LIGASE"/>
    <property type="match status" value="1"/>
</dbReference>
<evidence type="ECO:0000313" key="3">
    <source>
        <dbReference type="EMBL" id="MCS0627855.1"/>
    </source>
</evidence>
<dbReference type="Gene3D" id="3.30.300.30">
    <property type="match status" value="1"/>
</dbReference>
<evidence type="ECO:0000259" key="2">
    <source>
        <dbReference type="Pfam" id="PF22818"/>
    </source>
</evidence>
<dbReference type="InterPro" id="IPR042099">
    <property type="entry name" value="ANL_N_sf"/>
</dbReference>
<dbReference type="RefSeq" id="WP_259447117.1">
    <property type="nucleotide sequence ID" value="NZ_CP119520.1"/>
</dbReference>
<evidence type="ECO:0000259" key="1">
    <source>
        <dbReference type="Pfam" id="PF00501"/>
    </source>
</evidence>
<dbReference type="Pfam" id="PF22818">
    <property type="entry name" value="ApeI-like"/>
    <property type="match status" value="1"/>
</dbReference>
<dbReference type="InterPro" id="IPR050237">
    <property type="entry name" value="ATP-dep_AMP-bd_enzyme"/>
</dbReference>
<dbReference type="InterPro" id="IPR045851">
    <property type="entry name" value="AMP-bd_C_sf"/>
</dbReference>
<organism evidence="3 4">
    <name type="scientific">Telluria mixta</name>
    <dbReference type="NCBI Taxonomy" id="34071"/>
    <lineage>
        <taxon>Bacteria</taxon>
        <taxon>Pseudomonadati</taxon>
        <taxon>Pseudomonadota</taxon>
        <taxon>Betaproteobacteria</taxon>
        <taxon>Burkholderiales</taxon>
        <taxon>Oxalobacteraceae</taxon>
        <taxon>Telluria group</taxon>
        <taxon>Telluria</taxon>
    </lineage>
</organism>